<organism evidence="1 2">
    <name type="scientific">Fusarium pseudograminearum (strain CS3096)</name>
    <name type="common">Wheat and barley crown-rot fungus</name>
    <dbReference type="NCBI Taxonomy" id="1028729"/>
    <lineage>
        <taxon>Eukaryota</taxon>
        <taxon>Fungi</taxon>
        <taxon>Dikarya</taxon>
        <taxon>Ascomycota</taxon>
        <taxon>Pezizomycotina</taxon>
        <taxon>Sordariomycetes</taxon>
        <taxon>Hypocreomycetidae</taxon>
        <taxon>Hypocreales</taxon>
        <taxon>Nectriaceae</taxon>
        <taxon>Fusarium</taxon>
    </lineage>
</organism>
<dbReference type="EMBL" id="AFNW01000003">
    <property type="protein sequence ID" value="EKJ79723.1"/>
    <property type="molecule type" value="Genomic_DNA"/>
</dbReference>
<proteinExistence type="predicted"/>
<accession>K3VWT1</accession>
<evidence type="ECO:0000313" key="1">
    <source>
        <dbReference type="EMBL" id="EKJ79723.1"/>
    </source>
</evidence>
<name>K3VWT1_FUSPC</name>
<dbReference type="KEGG" id="fpu:FPSE_00003"/>
<dbReference type="AlphaFoldDB" id="K3VWT1"/>
<dbReference type="HOGENOM" id="CLU_1768169_0_0_1"/>
<evidence type="ECO:0000313" key="2">
    <source>
        <dbReference type="Proteomes" id="UP000007978"/>
    </source>
</evidence>
<protein>
    <submittedName>
        <fullName evidence="1">Uncharacterized protein</fullName>
    </submittedName>
</protein>
<dbReference type="GeneID" id="20358623"/>
<dbReference type="Proteomes" id="UP000007978">
    <property type="component" value="Chromosome 1"/>
</dbReference>
<reference evidence="1 2" key="1">
    <citation type="journal article" date="2012" name="PLoS Pathog.">
        <title>Comparative pathogenomics reveals horizontally acquired novel virulence genes in fungi infecting cereal hosts.</title>
        <authorList>
            <person name="Gardiner D.M."/>
            <person name="McDonald M.C."/>
            <person name="Covarelli L."/>
            <person name="Solomon P.S."/>
            <person name="Rusu A.G."/>
            <person name="Marshall M."/>
            <person name="Kazan K."/>
            <person name="Chakraborty S."/>
            <person name="McDonald B.A."/>
            <person name="Manners J.M."/>
        </authorList>
    </citation>
    <scope>NUCLEOTIDE SEQUENCE [LARGE SCALE GENOMIC DNA]</scope>
    <source>
        <strain evidence="1 2">CS3096</strain>
    </source>
</reference>
<dbReference type="OrthoDB" id="5032536at2759"/>
<gene>
    <name evidence="1" type="ORF">FPSE_00003</name>
</gene>
<dbReference type="RefSeq" id="XP_009251398.1">
    <property type="nucleotide sequence ID" value="XM_009253123.1"/>
</dbReference>
<comment type="caution">
    <text evidence="1">The sequence shown here is derived from an EMBL/GenBank/DDBJ whole genome shotgun (WGS) entry which is preliminary data.</text>
</comment>
<keyword evidence="2" id="KW-1185">Reference proteome</keyword>
<sequence length="147" mass="16589">MSLLRPFWTYLCLNHSLTDTHSTSCASCENQNSVVSGSKSDSSAAEQYQSRLDAFVEAPLQCDPFSARTVSDARLGRSSIFLHTFDLWLYHFFPYLNRPRRHVLAFWNEGHNVAGPFGGPPQSWLVGTYTEDIQFELIGVGTQFGDY</sequence>